<dbReference type="PROSITE" id="PS50005">
    <property type="entry name" value="TPR"/>
    <property type="match status" value="2"/>
</dbReference>
<evidence type="ECO:0000256" key="2">
    <source>
        <dbReference type="ARBA" id="ARBA00022803"/>
    </source>
</evidence>
<dbReference type="Proteomes" id="UP000290288">
    <property type="component" value="Unassembled WGS sequence"/>
</dbReference>
<gene>
    <name evidence="5" type="ORF">EST38_g5701</name>
</gene>
<keyword evidence="2 3" id="KW-0802">TPR repeat</keyword>
<evidence type="ECO:0000313" key="5">
    <source>
        <dbReference type="EMBL" id="RXW20162.1"/>
    </source>
</evidence>
<keyword evidence="6" id="KW-1185">Reference proteome</keyword>
<organism evidence="5 6">
    <name type="scientific">Candolleomyces aberdarensis</name>
    <dbReference type="NCBI Taxonomy" id="2316362"/>
    <lineage>
        <taxon>Eukaryota</taxon>
        <taxon>Fungi</taxon>
        <taxon>Dikarya</taxon>
        <taxon>Basidiomycota</taxon>
        <taxon>Agaricomycotina</taxon>
        <taxon>Agaricomycetes</taxon>
        <taxon>Agaricomycetidae</taxon>
        <taxon>Agaricales</taxon>
        <taxon>Agaricineae</taxon>
        <taxon>Psathyrellaceae</taxon>
        <taxon>Candolleomyces</taxon>
    </lineage>
</organism>
<name>A0A4Q2DLV7_9AGAR</name>
<keyword evidence="1" id="KW-0677">Repeat</keyword>
<evidence type="ECO:0000313" key="6">
    <source>
        <dbReference type="Proteomes" id="UP000290288"/>
    </source>
</evidence>
<sequence>MSTTAPALIEKALILGKWSSQISDASIPVVKIAKQVVDGDFRAVLTSPFAQKLFRPSAADFDRGLGEIFDFSNPLDESPTYDELYRLCIAIACLHAFVQANWTGPDLNITPLEVLSSETPGAATEQTLNRKAILELATGGEPAYHLAKHPAFLRFAQLILETSFTHVRTHVWWKLRTTQLHQRTLDEPVAHVLAYEDQLDSLASFVANDSHLHGRLLLERGLLHHLFSQDKFAAEYFVKAARSTGMEYELTGALGKRTKFQVKDLSQLVLLAESHLEEEPEEIKEKKASPAHETATSSDSGQDETIDGNTKMPETLALDDDTLLEQTEFTSSRPKDSTNPRLGHIDPSDQPALHPLDQCILLSLCLNVKNSMPAHGLTNEQMSPYVSRVISHPRNWSVHTMALLLRSRLESQRTRTVERSTFQLQALIDQMPTADSTLQERLAHFHSIPLPSKWEMEKELALRYMSLGVVKSGLEIFERLEMWEDVVQCYNSLSRADKGVSIVRDLLEGRKEEADAVLTRGKAGTAHRKELQDTTREAKLWCLLGDLEPENAEEHYQKAWSVSKESSGRAMRSLGGYYFAREKYPQAVASLKKAVAIHPLQSRPWFILGCASMRLEDWETARDAFGRCVAIDEEDGESWSNLASMYLRLDEGTEKDNVDEDDRRETQRVRLTMMTISHLNHDVTSGKIHQLQNEDQKTGSVPFSNKLRAFRALKQGLRYSYDNWRMWFNYMIVAMDVGELFEAARALGRVVEMTAEKVGANAVDEDVLERLVDAVTRASANAEEAQKEGGDQFDVSNPNEGHGLYKIVLDLFERTLLPRVSSPRIFRAYGRLLKWQSSAAGTMEKGETSVEKWRGAVSEVEDIVDILQNFGPRVEGFNKYKWRSQARSILRTFIARTKDFEDEPEWERLMALQEDLKKADED</sequence>
<comment type="caution">
    <text evidence="5">The sequence shown here is derived from an EMBL/GenBank/DDBJ whole genome shotgun (WGS) entry which is preliminary data.</text>
</comment>
<reference evidence="5 6" key="1">
    <citation type="submission" date="2019-01" db="EMBL/GenBank/DDBJ databases">
        <title>Draft genome sequence of Psathyrella aberdarensis IHI B618.</title>
        <authorList>
            <person name="Buettner E."/>
            <person name="Kellner H."/>
        </authorList>
    </citation>
    <scope>NUCLEOTIDE SEQUENCE [LARGE SCALE GENOMIC DNA]</scope>
    <source>
        <strain evidence="5 6">IHI B618</strain>
    </source>
</reference>
<evidence type="ECO:0000256" key="4">
    <source>
        <dbReference type="SAM" id="MobiDB-lite"/>
    </source>
</evidence>
<proteinExistence type="predicted"/>
<dbReference type="Gene3D" id="1.25.40.10">
    <property type="entry name" value="Tetratricopeptide repeat domain"/>
    <property type="match status" value="1"/>
</dbReference>
<feature type="repeat" description="TPR" evidence="3">
    <location>
        <begin position="568"/>
        <end position="601"/>
    </location>
</feature>
<dbReference type="InterPro" id="IPR044244">
    <property type="entry name" value="TTC27/Emw1"/>
</dbReference>
<dbReference type="PANTHER" id="PTHR16193:SF0">
    <property type="entry name" value="TETRATRICOPEPTIDE REPEAT PROTEIN 27"/>
    <property type="match status" value="1"/>
</dbReference>
<evidence type="ECO:0000256" key="1">
    <source>
        <dbReference type="ARBA" id="ARBA00022737"/>
    </source>
</evidence>
<feature type="region of interest" description="Disordered" evidence="4">
    <location>
        <begin position="276"/>
        <end position="312"/>
    </location>
</feature>
<accession>A0A4Q2DLV7</accession>
<feature type="region of interest" description="Disordered" evidence="4">
    <location>
        <begin position="328"/>
        <end position="349"/>
    </location>
</feature>
<dbReference type="EMBL" id="SDEE01000163">
    <property type="protein sequence ID" value="RXW20162.1"/>
    <property type="molecule type" value="Genomic_DNA"/>
</dbReference>
<dbReference type="InterPro" id="IPR011990">
    <property type="entry name" value="TPR-like_helical_dom_sf"/>
</dbReference>
<feature type="repeat" description="TPR" evidence="3">
    <location>
        <begin position="602"/>
        <end position="635"/>
    </location>
</feature>
<dbReference type="STRING" id="2316362.A0A4Q2DLV7"/>
<dbReference type="InterPro" id="IPR019734">
    <property type="entry name" value="TPR_rpt"/>
</dbReference>
<feature type="compositionally biased region" description="Basic and acidic residues" evidence="4">
    <location>
        <begin position="333"/>
        <end position="347"/>
    </location>
</feature>
<dbReference type="OrthoDB" id="1936594at2759"/>
<protein>
    <submittedName>
        <fullName evidence="5">Uncharacterized protein</fullName>
    </submittedName>
</protein>
<dbReference type="SMART" id="SM00028">
    <property type="entry name" value="TPR"/>
    <property type="match status" value="2"/>
</dbReference>
<dbReference type="PANTHER" id="PTHR16193">
    <property type="entry name" value="TETRATRICOPEPTIDE REPEAT PROTEIN 27"/>
    <property type="match status" value="1"/>
</dbReference>
<dbReference type="SUPFAM" id="SSF48452">
    <property type="entry name" value="TPR-like"/>
    <property type="match status" value="1"/>
</dbReference>
<dbReference type="AlphaFoldDB" id="A0A4Q2DLV7"/>
<evidence type="ECO:0000256" key="3">
    <source>
        <dbReference type="PROSITE-ProRule" id="PRU00339"/>
    </source>
</evidence>